<dbReference type="CDD" id="cd04301">
    <property type="entry name" value="NAT_SF"/>
    <property type="match status" value="1"/>
</dbReference>
<sequence>MASIHLRPARPHEAETLRALVRAAYAHYVPRLGREPAPMTDDYAARIAAGQAWVLEEAGASIGALVLEDTAEGMLIDNIAVAAEARGTGQGRRLMAFAEEEARRRGHTRIWLYTNEKMVENITLYRHLGYRETHRGEQHGHRRVFMEKALG</sequence>
<dbReference type="Proteomes" id="UP001305521">
    <property type="component" value="Chromosome"/>
</dbReference>
<name>A0ABZ0PLI0_9PROT</name>
<evidence type="ECO:0000313" key="5">
    <source>
        <dbReference type="Proteomes" id="UP001305521"/>
    </source>
</evidence>
<organism evidence="4 5">
    <name type="scientific">Sediminicoccus rosea</name>
    <dbReference type="NCBI Taxonomy" id="1225128"/>
    <lineage>
        <taxon>Bacteria</taxon>
        <taxon>Pseudomonadati</taxon>
        <taxon>Pseudomonadota</taxon>
        <taxon>Alphaproteobacteria</taxon>
        <taxon>Acetobacterales</taxon>
        <taxon>Roseomonadaceae</taxon>
        <taxon>Sediminicoccus</taxon>
    </lineage>
</organism>
<gene>
    <name evidence="4" type="ORF">R9Z33_06870</name>
</gene>
<dbReference type="InterPro" id="IPR050832">
    <property type="entry name" value="Bact_Acetyltransf"/>
</dbReference>
<proteinExistence type="predicted"/>
<dbReference type="Pfam" id="PF13508">
    <property type="entry name" value="Acetyltransf_7"/>
    <property type="match status" value="1"/>
</dbReference>
<keyword evidence="2" id="KW-0012">Acyltransferase</keyword>
<accession>A0ABZ0PLI0</accession>
<dbReference type="PANTHER" id="PTHR43877:SF2">
    <property type="entry name" value="AMINOALKYLPHOSPHONATE N-ACETYLTRANSFERASE-RELATED"/>
    <property type="match status" value="1"/>
</dbReference>
<reference evidence="4 5" key="1">
    <citation type="submission" date="2023-11" db="EMBL/GenBank/DDBJ databases">
        <title>Arctic aerobic anoxygenic photoheterotroph Sediminicoccus rosea KRV36 adapts its photosynthesis to long days of polar summer.</title>
        <authorList>
            <person name="Tomasch J."/>
            <person name="Kopejtka K."/>
            <person name="Bily T."/>
            <person name="Gardiner A.T."/>
            <person name="Gardian Z."/>
            <person name="Shivaramu S."/>
            <person name="Koblizek M."/>
            <person name="Engelhardt F."/>
            <person name="Kaftan D."/>
        </authorList>
    </citation>
    <scope>NUCLEOTIDE SEQUENCE [LARGE SCALE GENOMIC DNA]</scope>
    <source>
        <strain evidence="4 5">R-30</strain>
    </source>
</reference>
<dbReference type="InterPro" id="IPR000182">
    <property type="entry name" value="GNAT_dom"/>
</dbReference>
<dbReference type="PANTHER" id="PTHR43877">
    <property type="entry name" value="AMINOALKYLPHOSPHONATE N-ACETYLTRANSFERASE-RELATED-RELATED"/>
    <property type="match status" value="1"/>
</dbReference>
<dbReference type="SUPFAM" id="SSF55729">
    <property type="entry name" value="Acyl-CoA N-acyltransferases (Nat)"/>
    <property type="match status" value="1"/>
</dbReference>
<evidence type="ECO:0000256" key="1">
    <source>
        <dbReference type="ARBA" id="ARBA00022679"/>
    </source>
</evidence>
<dbReference type="PROSITE" id="PS51186">
    <property type="entry name" value="GNAT"/>
    <property type="match status" value="1"/>
</dbReference>
<feature type="domain" description="N-acetyltransferase" evidence="3">
    <location>
        <begin position="4"/>
        <end position="151"/>
    </location>
</feature>
<protein>
    <submittedName>
        <fullName evidence="4">GNAT family N-acetyltransferase</fullName>
    </submittedName>
</protein>
<dbReference type="RefSeq" id="WP_318650563.1">
    <property type="nucleotide sequence ID" value="NZ_CP137852.1"/>
</dbReference>
<keyword evidence="5" id="KW-1185">Reference proteome</keyword>
<dbReference type="InterPro" id="IPR016181">
    <property type="entry name" value="Acyl_CoA_acyltransferase"/>
</dbReference>
<dbReference type="EMBL" id="CP137852">
    <property type="protein sequence ID" value="WPB86593.1"/>
    <property type="molecule type" value="Genomic_DNA"/>
</dbReference>
<evidence type="ECO:0000259" key="3">
    <source>
        <dbReference type="PROSITE" id="PS51186"/>
    </source>
</evidence>
<dbReference type="Gene3D" id="3.40.630.30">
    <property type="match status" value="1"/>
</dbReference>
<evidence type="ECO:0000313" key="4">
    <source>
        <dbReference type="EMBL" id="WPB86593.1"/>
    </source>
</evidence>
<keyword evidence="1" id="KW-0808">Transferase</keyword>
<evidence type="ECO:0000256" key="2">
    <source>
        <dbReference type="ARBA" id="ARBA00023315"/>
    </source>
</evidence>